<feature type="binding site" evidence="4">
    <location>
        <position position="133"/>
    </location>
    <ligand>
        <name>D-ribulose 5-phosphate</name>
        <dbReference type="ChEBI" id="CHEBI:58121"/>
    </ligand>
</feature>
<reference evidence="5" key="1">
    <citation type="submission" date="2020-08" db="EMBL/GenBank/DDBJ databases">
        <title>Genome public.</title>
        <authorList>
            <person name="Liu C."/>
            <person name="Sun Q."/>
        </authorList>
    </citation>
    <scope>NUCLEOTIDE SEQUENCE</scope>
    <source>
        <strain evidence="5">NSJ-15</strain>
    </source>
</reference>
<dbReference type="EMBL" id="JACRTL010000001">
    <property type="protein sequence ID" value="MBC8609552.1"/>
    <property type="molecule type" value="Genomic_DNA"/>
</dbReference>
<dbReference type="Gene3D" id="3.40.1400.10">
    <property type="entry name" value="Sugar-phosphate isomerase, RpiB/LacA/LacB"/>
    <property type="match status" value="1"/>
</dbReference>
<dbReference type="GO" id="GO:0005975">
    <property type="term" value="P:carbohydrate metabolic process"/>
    <property type="evidence" value="ECO:0007669"/>
    <property type="project" value="InterPro"/>
</dbReference>
<comment type="similarity">
    <text evidence="1">Belongs to the LacAB/RpiB family.</text>
</comment>
<dbReference type="PIRSF" id="PIRSF005384">
    <property type="entry name" value="RpiB_LacA_B"/>
    <property type="match status" value="1"/>
</dbReference>
<feature type="binding site" evidence="4">
    <location>
        <begin position="9"/>
        <end position="10"/>
    </location>
    <ligand>
        <name>D-ribulose 5-phosphate</name>
        <dbReference type="ChEBI" id="CHEBI:58121"/>
    </ligand>
</feature>
<feature type="binding site" evidence="4">
    <location>
        <position position="110"/>
    </location>
    <ligand>
        <name>D-ribulose 5-phosphate</name>
        <dbReference type="ChEBI" id="CHEBI:58121"/>
    </ligand>
</feature>
<feature type="binding site" evidence="4">
    <location>
        <begin position="67"/>
        <end position="71"/>
    </location>
    <ligand>
        <name>D-ribulose 5-phosphate</name>
        <dbReference type="ChEBI" id="CHEBI:58121"/>
    </ligand>
</feature>
<evidence type="ECO:0000256" key="1">
    <source>
        <dbReference type="ARBA" id="ARBA00008754"/>
    </source>
</evidence>
<evidence type="ECO:0000313" key="5">
    <source>
        <dbReference type="EMBL" id="MBC8609552.1"/>
    </source>
</evidence>
<feature type="active site" description="Proton donor" evidence="3">
    <location>
        <position position="99"/>
    </location>
</feature>
<dbReference type="Proteomes" id="UP000632659">
    <property type="component" value="Unassembled WGS sequence"/>
</dbReference>
<protein>
    <submittedName>
        <fullName evidence="5">Ribose 5-phosphate isomerase B</fullName>
        <ecNumber evidence="5">5.3.1.6</ecNumber>
    </submittedName>
</protein>
<dbReference type="PANTHER" id="PTHR43732:SF1">
    <property type="entry name" value="RIBOSE 5-PHOSPHATE ISOMERASE"/>
    <property type="match status" value="1"/>
</dbReference>
<evidence type="ECO:0000256" key="4">
    <source>
        <dbReference type="PIRSR" id="PIRSR005384-2"/>
    </source>
</evidence>
<dbReference type="GO" id="GO:0004751">
    <property type="term" value="F:ribose-5-phosphate isomerase activity"/>
    <property type="evidence" value="ECO:0007669"/>
    <property type="project" value="UniProtKB-EC"/>
</dbReference>
<dbReference type="InterPro" id="IPR004785">
    <property type="entry name" value="RpiB"/>
</dbReference>
<dbReference type="InterPro" id="IPR003500">
    <property type="entry name" value="RpiB_LacA_LacB"/>
</dbReference>
<feature type="binding site" evidence="4">
    <location>
        <position position="100"/>
    </location>
    <ligand>
        <name>D-ribulose 5-phosphate</name>
        <dbReference type="ChEBI" id="CHEBI:58121"/>
    </ligand>
</feature>
<dbReference type="NCBIfam" id="TIGR00689">
    <property type="entry name" value="rpiB_lacA_lacB"/>
    <property type="match status" value="1"/>
</dbReference>
<dbReference type="NCBIfam" id="TIGR01120">
    <property type="entry name" value="rpiB"/>
    <property type="match status" value="1"/>
</dbReference>
<evidence type="ECO:0000313" key="6">
    <source>
        <dbReference type="Proteomes" id="UP000632659"/>
    </source>
</evidence>
<dbReference type="SUPFAM" id="SSF89623">
    <property type="entry name" value="Ribose/Galactose isomerase RpiB/AlsB"/>
    <property type="match status" value="1"/>
</dbReference>
<evidence type="ECO:0000256" key="2">
    <source>
        <dbReference type="ARBA" id="ARBA00023235"/>
    </source>
</evidence>
<proteinExistence type="inferred from homology"/>
<sequence length="152" mass="16731">MIMIALASDHVGIELKKYIIEYLEEHNLEYRDFGTYGTERCNYPEFALKAANAVASGECEKGILCCGTGIGISIAANKVKGIRCVVCSDCYSALLSRQHNNTNMLSLGSRVVGKDLGLMIVEQWLNGEYEGGRHQVRIDQIAQIEQTGKIAD</sequence>
<dbReference type="InterPro" id="IPR051812">
    <property type="entry name" value="SPI_LacAB/RpiB"/>
</dbReference>
<accession>A0A8J6TY19</accession>
<dbReference type="PANTHER" id="PTHR43732">
    <property type="entry name" value="RIBOSE 5-PHOSPHATE ISOMERASE-RELATED"/>
    <property type="match status" value="1"/>
</dbReference>
<dbReference type="Pfam" id="PF02502">
    <property type="entry name" value="LacAB_rpiB"/>
    <property type="match status" value="1"/>
</dbReference>
<keyword evidence="2 5" id="KW-0413">Isomerase</keyword>
<dbReference type="AlphaFoldDB" id="A0A8J6TY19"/>
<feature type="binding site" evidence="4">
    <location>
        <position position="137"/>
    </location>
    <ligand>
        <name>D-ribulose 5-phosphate</name>
        <dbReference type="ChEBI" id="CHEBI:58121"/>
    </ligand>
</feature>
<feature type="active site" description="Proton acceptor" evidence="3">
    <location>
        <position position="66"/>
    </location>
</feature>
<comment type="caution">
    <text evidence="5">The sequence shown here is derived from an EMBL/GenBank/DDBJ whole genome shotgun (WGS) entry which is preliminary data.</text>
</comment>
<evidence type="ECO:0000256" key="3">
    <source>
        <dbReference type="PIRSR" id="PIRSR005384-1"/>
    </source>
</evidence>
<dbReference type="NCBIfam" id="NF004051">
    <property type="entry name" value="PRK05571.1"/>
    <property type="match status" value="1"/>
</dbReference>
<name>A0A8J6TY19_9FIRM</name>
<gene>
    <name evidence="5" type="primary">rpiB</name>
    <name evidence="5" type="ORF">H8702_00245</name>
</gene>
<organism evidence="5 6">
    <name type="scientific">Massiliimalia timonensis</name>
    <dbReference type="NCBI Taxonomy" id="1987501"/>
    <lineage>
        <taxon>Bacteria</taxon>
        <taxon>Bacillati</taxon>
        <taxon>Bacillota</taxon>
        <taxon>Clostridia</taxon>
        <taxon>Eubacteriales</taxon>
        <taxon>Oscillospiraceae</taxon>
        <taxon>Massiliimalia</taxon>
    </lineage>
</organism>
<dbReference type="EC" id="5.3.1.6" evidence="5"/>
<keyword evidence="6" id="KW-1185">Reference proteome</keyword>
<dbReference type="InterPro" id="IPR036569">
    <property type="entry name" value="RpiB_LacA_LacB_sf"/>
</dbReference>